<sequence length="373" mass="41351">MVTGTSQTIDIRHVSELTTIVHQIDFPNPVHFLNRSADSSEIIAISDGSVSMLDLNTGELTGTLFSRSNISTHPSTDIHEVGPMTIDRALSHIIAGYFQTVIVWHWEQKRSYFLKVLVWDLNTKTLRSTITHKETCHVLSVALDVKGHRCLLGLSNGTTELWDVATSSLLTTLYESDDDDDPRGIGEISVAFHPEGRLALTSSNKGGNSWTGQNIVISRGADRWVLRDRKNVRLQHCDYDCSRSSTHVFRHGSWVCAVAMSENEKKVASADWEGGVKVWDISKKQSFFGKSDKETPIATVDGWVTKGVRELRLSPTGLVLVWTSSDGTVKMWDVEAGKLSWMFELTLEGEAVGSTGDGMWVVFGVLPTEETNK</sequence>
<comment type="caution">
    <text evidence="4">The sequence shown here is derived from an EMBL/GenBank/DDBJ whole genome shotgun (WGS) entry which is preliminary data.</text>
</comment>
<evidence type="ECO:0000256" key="3">
    <source>
        <dbReference type="PROSITE-ProRule" id="PRU00221"/>
    </source>
</evidence>
<dbReference type="InterPro" id="IPR011047">
    <property type="entry name" value="Quinoprotein_ADH-like_sf"/>
</dbReference>
<dbReference type="AlphaFoldDB" id="A0AAD5S1D5"/>
<dbReference type="SUPFAM" id="SSF50998">
    <property type="entry name" value="Quinoprotein alcohol dehydrogenase-like"/>
    <property type="match status" value="1"/>
</dbReference>
<dbReference type="SMART" id="SM00320">
    <property type="entry name" value="WD40"/>
    <property type="match status" value="3"/>
</dbReference>
<dbReference type="Pfam" id="PF00400">
    <property type="entry name" value="WD40"/>
    <property type="match status" value="2"/>
</dbReference>
<reference evidence="4" key="1">
    <citation type="submission" date="2020-05" db="EMBL/GenBank/DDBJ databases">
        <title>Phylogenomic resolution of chytrid fungi.</title>
        <authorList>
            <person name="Stajich J.E."/>
            <person name="Amses K."/>
            <person name="Simmons R."/>
            <person name="Seto K."/>
            <person name="Myers J."/>
            <person name="Bonds A."/>
            <person name="Quandt C.A."/>
            <person name="Barry K."/>
            <person name="Liu P."/>
            <person name="Grigoriev I."/>
            <person name="Longcore J.E."/>
            <person name="James T.Y."/>
        </authorList>
    </citation>
    <scope>NUCLEOTIDE SEQUENCE</scope>
    <source>
        <strain evidence="4">JEL0318</strain>
    </source>
</reference>
<name>A0AAD5S1D5_9FUNG</name>
<evidence type="ECO:0000313" key="4">
    <source>
        <dbReference type="EMBL" id="KAJ3034456.1"/>
    </source>
</evidence>
<dbReference type="EMBL" id="JADGJD010002158">
    <property type="protein sequence ID" value="KAJ3034456.1"/>
    <property type="molecule type" value="Genomic_DNA"/>
</dbReference>
<dbReference type="PROSITE" id="PS50082">
    <property type="entry name" value="WD_REPEATS_2"/>
    <property type="match status" value="2"/>
</dbReference>
<keyword evidence="5" id="KW-1185">Reference proteome</keyword>
<accession>A0AAD5S1D5</accession>
<dbReference type="PANTHER" id="PTHR44129">
    <property type="entry name" value="WD REPEAT-CONTAINING PROTEIN POP1"/>
    <property type="match status" value="1"/>
</dbReference>
<feature type="non-terminal residue" evidence="4">
    <location>
        <position position="373"/>
    </location>
</feature>
<dbReference type="Proteomes" id="UP001212841">
    <property type="component" value="Unassembled WGS sequence"/>
</dbReference>
<protein>
    <recommendedName>
        <fullName evidence="6">WD40 repeat-like protein</fullName>
    </recommendedName>
</protein>
<feature type="repeat" description="WD" evidence="3">
    <location>
        <begin position="248"/>
        <end position="282"/>
    </location>
</feature>
<evidence type="ECO:0000256" key="2">
    <source>
        <dbReference type="ARBA" id="ARBA00022737"/>
    </source>
</evidence>
<dbReference type="InterPro" id="IPR050349">
    <property type="entry name" value="WD_LIS1/nudF_dynein_reg"/>
</dbReference>
<keyword evidence="2" id="KW-0677">Repeat</keyword>
<feature type="repeat" description="WD" evidence="3">
    <location>
        <begin position="308"/>
        <end position="342"/>
    </location>
</feature>
<proteinExistence type="predicted"/>
<dbReference type="InterPro" id="IPR001680">
    <property type="entry name" value="WD40_rpt"/>
</dbReference>
<organism evidence="4 5">
    <name type="scientific">Rhizophlyctis rosea</name>
    <dbReference type="NCBI Taxonomy" id="64517"/>
    <lineage>
        <taxon>Eukaryota</taxon>
        <taxon>Fungi</taxon>
        <taxon>Fungi incertae sedis</taxon>
        <taxon>Chytridiomycota</taxon>
        <taxon>Chytridiomycota incertae sedis</taxon>
        <taxon>Chytridiomycetes</taxon>
        <taxon>Rhizophlyctidales</taxon>
        <taxon>Rhizophlyctidaceae</taxon>
        <taxon>Rhizophlyctis</taxon>
    </lineage>
</organism>
<gene>
    <name evidence="4" type="ORF">HK097_004502</name>
</gene>
<keyword evidence="1 3" id="KW-0853">WD repeat</keyword>
<evidence type="ECO:0000313" key="5">
    <source>
        <dbReference type="Proteomes" id="UP001212841"/>
    </source>
</evidence>
<dbReference type="Gene3D" id="2.130.10.10">
    <property type="entry name" value="YVTN repeat-like/Quinoprotein amine dehydrogenase"/>
    <property type="match status" value="2"/>
</dbReference>
<evidence type="ECO:0000256" key="1">
    <source>
        <dbReference type="ARBA" id="ARBA00022574"/>
    </source>
</evidence>
<dbReference type="InterPro" id="IPR015943">
    <property type="entry name" value="WD40/YVTN_repeat-like_dom_sf"/>
</dbReference>
<evidence type="ECO:0008006" key="6">
    <source>
        <dbReference type="Google" id="ProtNLM"/>
    </source>
</evidence>